<feature type="region of interest" description="Disordered" evidence="2">
    <location>
        <begin position="565"/>
        <end position="589"/>
    </location>
</feature>
<dbReference type="InterPro" id="IPR027417">
    <property type="entry name" value="P-loop_NTPase"/>
</dbReference>
<keyword evidence="5" id="KW-0347">Helicase</keyword>
<reference evidence="5 6" key="1">
    <citation type="submission" date="2017-05" db="EMBL/GenBank/DDBJ databases">
        <authorList>
            <person name="Varghese N."/>
            <person name="Submissions S."/>
        </authorList>
    </citation>
    <scope>NUCLEOTIDE SEQUENCE [LARGE SCALE GENOMIC DNA]</scope>
    <source>
        <strain evidence="5 6">DSM 25457</strain>
    </source>
</reference>
<dbReference type="InterPro" id="IPR049730">
    <property type="entry name" value="SNF2/RAD54-like_C"/>
</dbReference>
<protein>
    <submittedName>
        <fullName evidence="5">Superfamily II DNA or RNA helicase, SNF2 family</fullName>
    </submittedName>
</protein>
<sequence>MARKRQQSGLPSSAEIAKLLASLNVGRNSSIGGKSGVSRSSGPRSLVKSEAGLDLFGDLLSTGGASDAPSGNLAIEWAEVFEAIYFAAPDEIFDEIDGSCEFHVTQVFPNGEIHAICTEGELRYPVFAKINYEDVPAGCGCLESFGEEPCVHAVSFVEFLWKRLENRKSRLHMDVNEGRFAKGEPDHAKFKPNKTEVLFGGIDRTIAELSRRVADGDVDHQEDTFAPRLVTDQQRLAWRFELERNEIDFYPILQQPKKRGGGYTKGRRVGLENLLRNSAVKKSAQDRRVLDCITFNESYYRYEPEAELSLFQAMEQLIGADNVFCGTDPLTICRGSLEFEVMLLKDRYCLLNHSSLDDQACRDASWTQRFTTDKGQRPGAMRCLTAHRDGPLLHVDMHQRRVTYIDVKPLVADAIMGLVKLESVPADQGPELAKRLATLQSEISIKLPETMLGPVLPSTTRSVVLLRSNADGSLDVALRVRDEAGRLRKPGAAPAITDGKRDGKRVQLQRDLQAEIRRAESLAREFHFEDEEQHESLVGEQYATQITNFSDSLDLIDRLQSWNARESKDGEAQGSEAKSEDLDGSEGDSDVDQLEVLWDRNSEKPVSVLGSISSHNVKVEISKKRDWFGITGECEVGGKNIKLADLLENLAGEDVDRIHGDFIRLKDGQWARIGEKLRSRLRRLRDATHSDRKTLKLDATAAPAMREVMGDGEIALKATKAWQDCLKRLARAETLDPQLPASLDATLRDYQVEGYKWLRRLAEWGVGGILADDMGLGKTLQTLAVILDRKDEGPTLVIAPTSVGFNWVREAERFAPGLNVHLYRETDRKAFLEQVAPGDLVVCSYGLALRDEEQLAGVQWATLVLDEAQAIKNSRSKTSRAIAGIPAQWKVALTGTPVENHLGELWSLFHVVSPGVFGGWESFRKRFAAPIEKNDSEVARLGLAERLKPFVLRRKKSEVLSDLPPRTEMNLYVDLSAEERAEYERIRLQAIGEVDQLEAITTTQDQRFRILAMLTRLRQISCHAAMVNKDFKGESAKLQQLTETLEGLKEEGHRALIFSQFTEHLGLIRAELDAKGFTYEYLDGSTPAKARQERVDAFQNGTADAFLISLKAGGTGLNLTAADYVIHMDPWWNPAVEDQATDRAHRMGQDKPVMVYRIIAKGTIEEEILSLHENKRDLVAGVMEGTTAAGKLSNEELIAMFRKR</sequence>
<keyword evidence="1" id="KW-0378">Hydrolase</keyword>
<dbReference type="Proteomes" id="UP001158067">
    <property type="component" value="Unassembled WGS sequence"/>
</dbReference>
<dbReference type="Pfam" id="PF00176">
    <property type="entry name" value="SNF2-rel_dom"/>
    <property type="match status" value="1"/>
</dbReference>
<dbReference type="GO" id="GO:0004386">
    <property type="term" value="F:helicase activity"/>
    <property type="evidence" value="ECO:0007669"/>
    <property type="project" value="UniProtKB-KW"/>
</dbReference>
<keyword evidence="5" id="KW-0067">ATP-binding</keyword>
<dbReference type="Pfam" id="PF00271">
    <property type="entry name" value="Helicase_C"/>
    <property type="match status" value="1"/>
</dbReference>
<dbReference type="Gene3D" id="3.40.50.300">
    <property type="entry name" value="P-loop containing nucleotide triphosphate hydrolases"/>
    <property type="match status" value="1"/>
</dbReference>
<comment type="caution">
    <text evidence="5">The sequence shown here is derived from an EMBL/GenBank/DDBJ whole genome shotgun (WGS) entry which is preliminary data.</text>
</comment>
<gene>
    <name evidence="5" type="ORF">SAMN06265222_10152</name>
</gene>
<dbReference type="SUPFAM" id="SSF52540">
    <property type="entry name" value="P-loop containing nucleoside triphosphate hydrolases"/>
    <property type="match status" value="2"/>
</dbReference>
<dbReference type="SMART" id="SM00487">
    <property type="entry name" value="DEXDc"/>
    <property type="match status" value="1"/>
</dbReference>
<dbReference type="SMART" id="SM00490">
    <property type="entry name" value="HELICc"/>
    <property type="match status" value="1"/>
</dbReference>
<dbReference type="PROSITE" id="PS51194">
    <property type="entry name" value="HELICASE_CTER"/>
    <property type="match status" value="1"/>
</dbReference>
<feature type="domain" description="Helicase C-terminal" evidence="4">
    <location>
        <begin position="1040"/>
        <end position="1198"/>
    </location>
</feature>
<dbReference type="CDD" id="cd18793">
    <property type="entry name" value="SF2_C_SNF"/>
    <property type="match status" value="1"/>
</dbReference>
<dbReference type="InterPro" id="IPR001650">
    <property type="entry name" value="Helicase_C-like"/>
</dbReference>
<dbReference type="PANTHER" id="PTHR10799">
    <property type="entry name" value="SNF2/RAD54 HELICASE FAMILY"/>
    <property type="match status" value="1"/>
</dbReference>
<keyword evidence="6" id="KW-1185">Reference proteome</keyword>
<feature type="domain" description="Helicase ATP-binding" evidence="3">
    <location>
        <begin position="759"/>
        <end position="915"/>
    </location>
</feature>
<evidence type="ECO:0000256" key="1">
    <source>
        <dbReference type="ARBA" id="ARBA00022801"/>
    </source>
</evidence>
<dbReference type="InterPro" id="IPR038718">
    <property type="entry name" value="SNF2-like_sf"/>
</dbReference>
<dbReference type="InterPro" id="IPR014001">
    <property type="entry name" value="Helicase_ATP-bd"/>
</dbReference>
<organism evidence="5 6">
    <name type="scientific">Neorhodopirellula lusitana</name>
    <dbReference type="NCBI Taxonomy" id="445327"/>
    <lineage>
        <taxon>Bacteria</taxon>
        <taxon>Pseudomonadati</taxon>
        <taxon>Planctomycetota</taxon>
        <taxon>Planctomycetia</taxon>
        <taxon>Pirellulales</taxon>
        <taxon>Pirellulaceae</taxon>
        <taxon>Neorhodopirellula</taxon>
    </lineage>
</organism>
<dbReference type="InterPro" id="IPR000330">
    <property type="entry name" value="SNF2_N"/>
</dbReference>
<dbReference type="Gene3D" id="3.40.50.10810">
    <property type="entry name" value="Tandem AAA-ATPase domain"/>
    <property type="match status" value="1"/>
</dbReference>
<keyword evidence="5" id="KW-0547">Nucleotide-binding</keyword>
<evidence type="ECO:0000259" key="3">
    <source>
        <dbReference type="PROSITE" id="PS51192"/>
    </source>
</evidence>
<proteinExistence type="predicted"/>
<evidence type="ECO:0000256" key="2">
    <source>
        <dbReference type="SAM" id="MobiDB-lite"/>
    </source>
</evidence>
<dbReference type="RefSeq" id="WP_283430324.1">
    <property type="nucleotide sequence ID" value="NZ_FXUG01000001.1"/>
</dbReference>
<evidence type="ECO:0000313" key="5">
    <source>
        <dbReference type="EMBL" id="SMP37945.1"/>
    </source>
</evidence>
<feature type="compositionally biased region" description="Basic and acidic residues" evidence="2">
    <location>
        <begin position="565"/>
        <end position="581"/>
    </location>
</feature>
<dbReference type="CDD" id="cd18012">
    <property type="entry name" value="DEXQc_arch_SWI2_SNF2"/>
    <property type="match status" value="1"/>
</dbReference>
<evidence type="ECO:0000259" key="4">
    <source>
        <dbReference type="PROSITE" id="PS51194"/>
    </source>
</evidence>
<dbReference type="PROSITE" id="PS51192">
    <property type="entry name" value="HELICASE_ATP_BIND_1"/>
    <property type="match status" value="1"/>
</dbReference>
<evidence type="ECO:0000313" key="6">
    <source>
        <dbReference type="Proteomes" id="UP001158067"/>
    </source>
</evidence>
<accession>A0ABY1PPQ6</accession>
<name>A0ABY1PPQ6_9BACT</name>
<dbReference type="EMBL" id="FXUG01000001">
    <property type="protein sequence ID" value="SMP37945.1"/>
    <property type="molecule type" value="Genomic_DNA"/>
</dbReference>